<dbReference type="PANTHER" id="PTHR13323">
    <property type="entry name" value="LATE ENDOSOMAL/LYSOSOMAL MP1 INTERACTING PROTEIN"/>
    <property type="match status" value="1"/>
</dbReference>
<dbReference type="GO" id="GO:0060090">
    <property type="term" value="F:molecular adaptor activity"/>
    <property type="evidence" value="ECO:0007669"/>
    <property type="project" value="InterPro"/>
</dbReference>
<dbReference type="InterPro" id="IPR037587">
    <property type="entry name" value="LAMTOR2-like"/>
</dbReference>
<accession>A0A832WS06</accession>
<evidence type="ECO:0000259" key="1">
    <source>
        <dbReference type="SMART" id="SM00960"/>
    </source>
</evidence>
<dbReference type="SMART" id="SM00960">
    <property type="entry name" value="Robl_LC7"/>
    <property type="match status" value="1"/>
</dbReference>
<comment type="caution">
    <text evidence="2">The sequence shown here is derived from an EMBL/GenBank/DDBJ whole genome shotgun (WGS) entry which is preliminary data.</text>
</comment>
<evidence type="ECO:0000313" key="3">
    <source>
        <dbReference type="Proteomes" id="UP000619545"/>
    </source>
</evidence>
<evidence type="ECO:0000313" key="2">
    <source>
        <dbReference type="EMBL" id="HII70641.1"/>
    </source>
</evidence>
<dbReference type="SUPFAM" id="SSF103196">
    <property type="entry name" value="Roadblock/LC7 domain"/>
    <property type="match status" value="1"/>
</dbReference>
<dbReference type="GeneID" id="1477519"/>
<name>A0A832WS06_9EURY</name>
<dbReference type="RefSeq" id="WP_011018588.1">
    <property type="nucleotide sequence ID" value="NZ_DUJS01000004.1"/>
</dbReference>
<dbReference type="InterPro" id="IPR004942">
    <property type="entry name" value="Roadblock/LAMTOR2_dom"/>
</dbReference>
<reference evidence="2" key="1">
    <citation type="journal article" date="2020" name="bioRxiv">
        <title>A rank-normalized archaeal taxonomy based on genome phylogeny resolves widespread incomplete and uneven classifications.</title>
        <authorList>
            <person name="Rinke C."/>
            <person name="Chuvochina M."/>
            <person name="Mussig A.J."/>
            <person name="Chaumeil P.-A."/>
            <person name="Waite D.W."/>
            <person name="Whitman W.B."/>
            <person name="Parks D.H."/>
            <person name="Hugenholtz P."/>
        </authorList>
    </citation>
    <scope>NUCLEOTIDE SEQUENCE</scope>
    <source>
        <strain evidence="2">UBA8853</strain>
    </source>
</reference>
<dbReference type="OMA" id="QMNTPDI"/>
<dbReference type="GO" id="GO:0032008">
    <property type="term" value="P:positive regulation of TOR signaling"/>
    <property type="evidence" value="ECO:0007669"/>
    <property type="project" value="InterPro"/>
</dbReference>
<dbReference type="AlphaFoldDB" id="A0A832WS06"/>
<organism evidence="2 3">
    <name type="scientific">Methanopyrus kandleri</name>
    <dbReference type="NCBI Taxonomy" id="2320"/>
    <lineage>
        <taxon>Archaea</taxon>
        <taxon>Methanobacteriati</taxon>
        <taxon>Methanobacteriota</taxon>
        <taxon>Methanomada group</taxon>
        <taxon>Methanopyri</taxon>
        <taxon>Methanopyrales</taxon>
        <taxon>Methanopyraceae</taxon>
        <taxon>Methanopyrus</taxon>
    </lineage>
</organism>
<dbReference type="GO" id="GO:0005085">
    <property type="term" value="F:guanyl-nucleotide exchange factor activity"/>
    <property type="evidence" value="ECO:0007669"/>
    <property type="project" value="InterPro"/>
</dbReference>
<feature type="domain" description="Roadblock/LAMTOR2" evidence="1">
    <location>
        <begin position="2"/>
        <end position="91"/>
    </location>
</feature>
<dbReference type="Pfam" id="PF03259">
    <property type="entry name" value="Robl_LC7"/>
    <property type="match status" value="1"/>
</dbReference>
<gene>
    <name evidence="2" type="ORF">HA336_05350</name>
</gene>
<protein>
    <recommendedName>
        <fullName evidence="1">Roadblock/LAMTOR2 domain-containing protein</fullName>
    </recommendedName>
</protein>
<dbReference type="Gene3D" id="3.30.450.30">
    <property type="entry name" value="Dynein light chain 2a, cytoplasmic"/>
    <property type="match status" value="1"/>
</dbReference>
<sequence>MIEKVLADLNRVEGVHGSLVVSSDGLIIAEAVPPDIDSEIVGAIATTVYGSGERVVDEMNLGDLEQMLIEATHGKVMIVDVGEDATLVLVVEPDANLGLIRLRAREAAEEIAKQL</sequence>
<dbReference type="Proteomes" id="UP000619545">
    <property type="component" value="Unassembled WGS sequence"/>
</dbReference>
<proteinExistence type="predicted"/>
<dbReference type="EMBL" id="DUJS01000004">
    <property type="protein sequence ID" value="HII70641.1"/>
    <property type="molecule type" value="Genomic_DNA"/>
</dbReference>